<proteinExistence type="predicted"/>
<organism evidence="1 2">
    <name type="scientific">Flavobacterium fragile</name>
    <dbReference type="NCBI Taxonomy" id="2949085"/>
    <lineage>
        <taxon>Bacteria</taxon>
        <taxon>Pseudomonadati</taxon>
        <taxon>Bacteroidota</taxon>
        <taxon>Flavobacteriia</taxon>
        <taxon>Flavobacteriales</taxon>
        <taxon>Flavobacteriaceae</taxon>
        <taxon>Flavobacterium</taxon>
    </lineage>
</organism>
<comment type="caution">
    <text evidence="1">The sequence shown here is derived from an EMBL/GenBank/DDBJ whole genome shotgun (WGS) entry which is preliminary data.</text>
</comment>
<reference evidence="1 2" key="1">
    <citation type="submission" date="2022-05" db="EMBL/GenBank/DDBJ databases">
        <title>Flavobacterium sp., isolated from activated sludge.</title>
        <authorList>
            <person name="Ran Q."/>
        </authorList>
    </citation>
    <scope>NUCLEOTIDE SEQUENCE [LARGE SCALE GENOMIC DNA]</scope>
    <source>
        <strain evidence="1 2">HXWNR69</strain>
    </source>
</reference>
<sequence>MTILELHTKLKSVGINDNQYFLHGLYGSADDNEKLSLTIKKGKFTLEYETYFKERGEKHSVRTFYSEEEACEYIYKKLTNEQTYTRIQNIEGLSGMTVNERLYVSGLMDEFDKVKTTNKSRAKEILRWLRVDEPSIEMIIK</sequence>
<evidence type="ECO:0008006" key="3">
    <source>
        <dbReference type="Google" id="ProtNLM"/>
    </source>
</evidence>
<keyword evidence="2" id="KW-1185">Reference proteome</keyword>
<gene>
    <name evidence="1" type="ORF">NAT47_07125</name>
</gene>
<evidence type="ECO:0000313" key="2">
    <source>
        <dbReference type="Proteomes" id="UP001203342"/>
    </source>
</evidence>
<accession>A0ABT0TGU7</accession>
<dbReference type="EMBL" id="JAMLJN010000005">
    <property type="protein sequence ID" value="MCL9770184.1"/>
    <property type="molecule type" value="Genomic_DNA"/>
</dbReference>
<evidence type="ECO:0000313" key="1">
    <source>
        <dbReference type="EMBL" id="MCL9770184.1"/>
    </source>
</evidence>
<dbReference type="Proteomes" id="UP001203342">
    <property type="component" value="Unassembled WGS sequence"/>
</dbReference>
<protein>
    <recommendedName>
        <fullName evidence="3">Immunity protein 63</fullName>
    </recommendedName>
</protein>
<name>A0ABT0TGU7_9FLAO</name>
<dbReference type="RefSeq" id="WP_250581698.1">
    <property type="nucleotide sequence ID" value="NZ_JAMLJN010000005.1"/>
</dbReference>